<protein>
    <submittedName>
        <fullName evidence="3">Glycosyltransferase family 9 protein</fullName>
    </submittedName>
</protein>
<reference evidence="3" key="1">
    <citation type="journal article" date="2021" name="PeerJ">
        <title>Extensive microbial diversity within the chicken gut microbiome revealed by metagenomics and culture.</title>
        <authorList>
            <person name="Gilroy R."/>
            <person name="Ravi A."/>
            <person name="Getino M."/>
            <person name="Pursley I."/>
            <person name="Horton D.L."/>
            <person name="Alikhan N.F."/>
            <person name="Baker D."/>
            <person name="Gharbi K."/>
            <person name="Hall N."/>
            <person name="Watson M."/>
            <person name="Adriaenssens E.M."/>
            <person name="Foster-Nyarko E."/>
            <person name="Jarju S."/>
            <person name="Secka A."/>
            <person name="Antonio M."/>
            <person name="Oren A."/>
            <person name="Chaudhuri R.R."/>
            <person name="La Ragione R."/>
            <person name="Hildebrand F."/>
            <person name="Pallen M.J."/>
        </authorList>
    </citation>
    <scope>NUCLEOTIDE SEQUENCE</scope>
    <source>
        <strain evidence="3">ChiGjej2B2-19336</strain>
    </source>
</reference>
<dbReference type="PANTHER" id="PTHR30160:SF7">
    <property type="entry name" value="ADP-HEPTOSE--LPS HEPTOSYLTRANSFERASE 2"/>
    <property type="match status" value="1"/>
</dbReference>
<sequence length="329" mass="37478">MKKFHILCLRSDRIGDMLVSTPVLRRLRTLYPDAVLDVVASPLGAVALEGNPDINHVFVYDKKNVRSWFSLLPRLLERHDMVVNFNDRSRTLRMLSFLARGGRKGALNRGRLAPWSGAEEDGTHYSAVMLRELEAEFSLPHDEHPDISIRFHVPEDVERFVRESFPPVPGLKRVGMFIGNIKKTGLRWPIDKFVELTRVLLEKNADLDVWIVAGESDVPLLEAYRDLEHPRLHRFIGKKSLQYTAAFLKTCDAFVTCTSSPQHLAGAMKVPTVSITYPWSEKLWTPRGPRNFSAVSDVNDDVRGIPVRTVYETLNRTLQGTLAPWEARK</sequence>
<dbReference type="RefSeq" id="WP_304122380.1">
    <property type="nucleotide sequence ID" value="NZ_DYZA01000136.1"/>
</dbReference>
<accession>A0A921AW00</accession>
<evidence type="ECO:0000256" key="2">
    <source>
        <dbReference type="ARBA" id="ARBA00022679"/>
    </source>
</evidence>
<dbReference type="AlphaFoldDB" id="A0A921AW00"/>
<reference evidence="3" key="2">
    <citation type="submission" date="2021-09" db="EMBL/GenBank/DDBJ databases">
        <authorList>
            <person name="Gilroy R."/>
        </authorList>
    </citation>
    <scope>NUCLEOTIDE SEQUENCE</scope>
    <source>
        <strain evidence="3">ChiGjej2B2-19336</strain>
    </source>
</reference>
<dbReference type="CDD" id="cd03789">
    <property type="entry name" value="GT9_LPS_heptosyltransferase"/>
    <property type="match status" value="1"/>
</dbReference>
<gene>
    <name evidence="3" type="ORF">K8W16_06870</name>
</gene>
<dbReference type="PANTHER" id="PTHR30160">
    <property type="entry name" value="TETRAACYLDISACCHARIDE 4'-KINASE-RELATED"/>
    <property type="match status" value="1"/>
</dbReference>
<proteinExistence type="predicted"/>
<dbReference type="InterPro" id="IPR051199">
    <property type="entry name" value="LPS_LOS_Heptosyltrfase"/>
</dbReference>
<dbReference type="Pfam" id="PF01075">
    <property type="entry name" value="Glyco_transf_9"/>
    <property type="match status" value="1"/>
</dbReference>
<evidence type="ECO:0000313" key="3">
    <source>
        <dbReference type="EMBL" id="HJD97350.1"/>
    </source>
</evidence>
<dbReference type="Proteomes" id="UP000698963">
    <property type="component" value="Unassembled WGS sequence"/>
</dbReference>
<organism evidence="3 4">
    <name type="scientific">Mailhella massiliensis</name>
    <dbReference type="NCBI Taxonomy" id="1903261"/>
    <lineage>
        <taxon>Bacteria</taxon>
        <taxon>Pseudomonadati</taxon>
        <taxon>Thermodesulfobacteriota</taxon>
        <taxon>Desulfovibrionia</taxon>
        <taxon>Desulfovibrionales</taxon>
        <taxon>Desulfovibrionaceae</taxon>
        <taxon>Mailhella</taxon>
    </lineage>
</organism>
<keyword evidence="1" id="KW-0328">Glycosyltransferase</keyword>
<evidence type="ECO:0000256" key="1">
    <source>
        <dbReference type="ARBA" id="ARBA00022676"/>
    </source>
</evidence>
<evidence type="ECO:0000313" key="4">
    <source>
        <dbReference type="Proteomes" id="UP000698963"/>
    </source>
</evidence>
<dbReference type="InterPro" id="IPR002201">
    <property type="entry name" value="Glyco_trans_9"/>
</dbReference>
<dbReference type="Gene3D" id="3.40.50.2000">
    <property type="entry name" value="Glycogen Phosphorylase B"/>
    <property type="match status" value="2"/>
</dbReference>
<keyword evidence="2" id="KW-0808">Transferase</keyword>
<name>A0A921AW00_9BACT</name>
<dbReference type="GO" id="GO:0005829">
    <property type="term" value="C:cytosol"/>
    <property type="evidence" value="ECO:0007669"/>
    <property type="project" value="TreeGrafter"/>
</dbReference>
<dbReference type="GO" id="GO:0008713">
    <property type="term" value="F:ADP-heptose-lipopolysaccharide heptosyltransferase activity"/>
    <property type="evidence" value="ECO:0007669"/>
    <property type="project" value="TreeGrafter"/>
</dbReference>
<dbReference type="SUPFAM" id="SSF53756">
    <property type="entry name" value="UDP-Glycosyltransferase/glycogen phosphorylase"/>
    <property type="match status" value="1"/>
</dbReference>
<dbReference type="GO" id="GO:0009244">
    <property type="term" value="P:lipopolysaccharide core region biosynthetic process"/>
    <property type="evidence" value="ECO:0007669"/>
    <property type="project" value="TreeGrafter"/>
</dbReference>
<dbReference type="EMBL" id="DYZA01000136">
    <property type="protein sequence ID" value="HJD97350.1"/>
    <property type="molecule type" value="Genomic_DNA"/>
</dbReference>
<comment type="caution">
    <text evidence="3">The sequence shown here is derived from an EMBL/GenBank/DDBJ whole genome shotgun (WGS) entry which is preliminary data.</text>
</comment>